<reference evidence="3 4" key="1">
    <citation type="submission" date="2018-01" db="EMBL/GenBank/DDBJ databases">
        <title>Metagenomic assembled genomes from two thermal pools in the Uzon Caldera, Kamchatka, Russia.</title>
        <authorList>
            <person name="Wilkins L."/>
            <person name="Ettinger C."/>
        </authorList>
    </citation>
    <scope>NUCLEOTIDE SEQUENCE [LARGE SCALE GENOMIC DNA]</scope>
    <source>
        <strain evidence="3">ZAV-06</strain>
    </source>
</reference>
<organism evidence="3 4">
    <name type="scientific">Fervidicoccus fontis</name>
    <dbReference type="NCBI Taxonomy" id="683846"/>
    <lineage>
        <taxon>Archaea</taxon>
        <taxon>Thermoproteota</taxon>
        <taxon>Thermoprotei</taxon>
        <taxon>Fervidicoccales</taxon>
        <taxon>Fervidicoccaceae</taxon>
        <taxon>Fervidicoccus</taxon>
    </lineage>
</organism>
<accession>A0A2J6N2W1</accession>
<dbReference type="Proteomes" id="UP000237153">
    <property type="component" value="Unassembled WGS sequence"/>
</dbReference>
<gene>
    <name evidence="3" type="ORF">C0188_02840</name>
    <name evidence="2" type="ORF">ENO39_05435</name>
</gene>
<evidence type="ECO:0000313" key="3">
    <source>
        <dbReference type="EMBL" id="PMB75543.1"/>
    </source>
</evidence>
<dbReference type="Proteomes" id="UP000886076">
    <property type="component" value="Unassembled WGS sequence"/>
</dbReference>
<reference evidence="2" key="2">
    <citation type="journal article" date="2020" name="mSystems">
        <title>Genome- and Community-Level Interaction Insights into Carbon Utilization and Element Cycling Functions of Hydrothermarchaeota in Hydrothermal Sediment.</title>
        <authorList>
            <person name="Zhou Z."/>
            <person name="Liu Y."/>
            <person name="Xu W."/>
            <person name="Pan J."/>
            <person name="Luo Z.H."/>
            <person name="Li M."/>
        </authorList>
    </citation>
    <scope>NUCLEOTIDE SEQUENCE [LARGE SCALE GENOMIC DNA]</scope>
    <source>
        <strain evidence="2">SpSt-1261</strain>
    </source>
</reference>
<evidence type="ECO:0000313" key="2">
    <source>
        <dbReference type="EMBL" id="HEW64475.1"/>
    </source>
</evidence>
<protein>
    <submittedName>
        <fullName evidence="3">Uncharacterized protein</fullName>
    </submittedName>
</protein>
<dbReference type="EMBL" id="DSFH01000068">
    <property type="protein sequence ID" value="HEW64475.1"/>
    <property type="molecule type" value="Genomic_DNA"/>
</dbReference>
<keyword evidence="1" id="KW-0175">Coiled coil</keyword>
<dbReference type="EMBL" id="PNIM01000012">
    <property type="protein sequence ID" value="PMB75543.1"/>
    <property type="molecule type" value="Genomic_DNA"/>
</dbReference>
<evidence type="ECO:0000256" key="1">
    <source>
        <dbReference type="SAM" id="Coils"/>
    </source>
</evidence>
<dbReference type="GeneID" id="12449375"/>
<comment type="caution">
    <text evidence="3">The sequence shown here is derived from an EMBL/GenBank/DDBJ whole genome shotgun (WGS) entry which is preliminary data.</text>
</comment>
<feature type="coiled-coil region" evidence="1">
    <location>
        <begin position="3"/>
        <end position="51"/>
    </location>
</feature>
<dbReference type="AlphaFoldDB" id="A0A2J6N2W1"/>
<proteinExistence type="predicted"/>
<sequence>MSNDKKSELKKFLEEKIGQLKKEQEYYEFLLAILESGISSQKQNYQEEKEESVEIKVNKKSIAIISMSSSYIKLRPLFDVEKNEDMLKELKKDIELIAEDAKTSVIEDRNLVKEISIEIKKLTPLSIKGISEALKLFITDYYKNINKISE</sequence>
<dbReference type="RefSeq" id="WP_148683492.1">
    <property type="nucleotide sequence ID" value="NZ_DSFH01000068.1"/>
</dbReference>
<evidence type="ECO:0000313" key="4">
    <source>
        <dbReference type="Proteomes" id="UP000237153"/>
    </source>
</evidence>
<name>A0A2J6N2W1_9CREN</name>